<dbReference type="Proteomes" id="UP000319130">
    <property type="component" value="Unassembled WGS sequence"/>
</dbReference>
<name>A0A523W2Z4_UNCAE</name>
<dbReference type="InterPro" id="IPR023393">
    <property type="entry name" value="START-like_dom_sf"/>
</dbReference>
<protein>
    <recommendedName>
        <fullName evidence="3">SRPBCC family protein</fullName>
    </recommendedName>
</protein>
<dbReference type="SUPFAM" id="SSF55961">
    <property type="entry name" value="Bet v1-like"/>
    <property type="match status" value="1"/>
</dbReference>
<dbReference type="InterPro" id="IPR019587">
    <property type="entry name" value="Polyketide_cyclase/dehydratase"/>
</dbReference>
<gene>
    <name evidence="1" type="ORF">E3J48_05655</name>
</gene>
<dbReference type="Gene3D" id="3.30.530.20">
    <property type="match status" value="1"/>
</dbReference>
<reference evidence="1 2" key="1">
    <citation type="submission" date="2019-03" db="EMBL/GenBank/DDBJ databases">
        <title>Metabolic potential of uncultured bacteria and archaea associated with petroleum seepage in deep-sea sediments.</title>
        <authorList>
            <person name="Dong X."/>
            <person name="Hubert C."/>
        </authorList>
    </citation>
    <scope>NUCLEOTIDE SEQUENCE [LARGE SCALE GENOMIC DNA]</scope>
    <source>
        <strain evidence="1">E29_bin52</strain>
    </source>
</reference>
<dbReference type="Pfam" id="PF10604">
    <property type="entry name" value="Polyketide_cyc2"/>
    <property type="match status" value="1"/>
</dbReference>
<organism evidence="1 2">
    <name type="scientific">Aerophobetes bacterium</name>
    <dbReference type="NCBI Taxonomy" id="2030807"/>
    <lineage>
        <taxon>Bacteria</taxon>
        <taxon>Candidatus Aerophobota</taxon>
    </lineage>
</organism>
<accession>A0A523W2Z4</accession>
<evidence type="ECO:0008006" key="3">
    <source>
        <dbReference type="Google" id="ProtNLM"/>
    </source>
</evidence>
<proteinExistence type="predicted"/>
<dbReference type="EMBL" id="SOIZ01000251">
    <property type="protein sequence ID" value="TET61351.1"/>
    <property type="molecule type" value="Genomic_DNA"/>
</dbReference>
<evidence type="ECO:0000313" key="1">
    <source>
        <dbReference type="EMBL" id="TET61351.1"/>
    </source>
</evidence>
<comment type="caution">
    <text evidence="1">The sequence shown here is derived from an EMBL/GenBank/DDBJ whole genome shotgun (WGS) entry which is preliminary data.</text>
</comment>
<evidence type="ECO:0000313" key="2">
    <source>
        <dbReference type="Proteomes" id="UP000319130"/>
    </source>
</evidence>
<dbReference type="AlphaFoldDB" id="A0A523W2Z4"/>
<sequence>MTGMTEEIEINVPVERLSTFVADYANTPRYTEPLVSFKPTTKIKRGEGARFDMAGKIFGIPFQSQLEVADFAKNKGWRLKRISGTQIEIQWFFRSTEKGTRITYMIEYRLPFGLVGRVIDNLIIRRLTDKGIKKTLQKLKDLLEK</sequence>